<comment type="function">
    <text evidence="1">Involved in the transposition of the insertion sequence.</text>
</comment>
<dbReference type="PANTHER" id="PTHR46889:SF4">
    <property type="entry name" value="TRANSPOSASE INSO FOR INSERTION SEQUENCE ELEMENT IS911B-RELATED"/>
    <property type="match status" value="1"/>
</dbReference>
<gene>
    <name evidence="3" type="ORF">ACFPET_15440</name>
</gene>
<feature type="domain" description="Integrase catalytic" evidence="2">
    <location>
        <begin position="110"/>
        <end position="274"/>
    </location>
</feature>
<dbReference type="Gene3D" id="3.30.420.10">
    <property type="entry name" value="Ribonuclease H-like superfamily/Ribonuclease H"/>
    <property type="match status" value="1"/>
</dbReference>
<dbReference type="InterPro" id="IPR048020">
    <property type="entry name" value="Transpos_IS3"/>
</dbReference>
<dbReference type="Pfam" id="PF13333">
    <property type="entry name" value="rve_2"/>
    <property type="match status" value="1"/>
</dbReference>
<evidence type="ECO:0000313" key="3">
    <source>
        <dbReference type="EMBL" id="MFC4336597.1"/>
    </source>
</evidence>
<dbReference type="InterPro" id="IPR036397">
    <property type="entry name" value="RNaseH_sf"/>
</dbReference>
<reference evidence="4" key="1">
    <citation type="journal article" date="2019" name="Int. J. Syst. Evol. Microbiol.">
        <title>The Global Catalogue of Microorganisms (GCM) 10K type strain sequencing project: providing services to taxonomists for standard genome sequencing and annotation.</title>
        <authorList>
            <consortium name="The Broad Institute Genomics Platform"/>
            <consortium name="The Broad Institute Genome Sequencing Center for Infectious Disease"/>
            <person name="Wu L."/>
            <person name="Ma J."/>
        </authorList>
    </citation>
    <scope>NUCLEOTIDE SEQUENCE [LARGE SCALE GENOMIC DNA]</scope>
    <source>
        <strain evidence="4">IBRC-M 10908</strain>
    </source>
</reference>
<evidence type="ECO:0000313" key="4">
    <source>
        <dbReference type="Proteomes" id="UP001595823"/>
    </source>
</evidence>
<sequence>MSLRRACALMQVSPAGYYAWRRRGPSRRDEENTDLSARVKSLHKATKGRYGIRRLTAHLAREGRRHSERRIRRLARELGLVCVHPRSGPKTTVPGQEREGLVDFIGRDFVPDNPGEVLYTDITYVPTGEGWVYVVLFTDGCSRRIVSWEASRTMDTAFVLRALDRALADLAARPGQVIVHSDRGSQYTSKAFRDRCFAAGAIPSVGRTGSCFDNAQAESTNATLKKELINLQKWKDLDEVHLALFEFIEADYNRNRIQKTLGYLTPEEFENQGRINFTRAA</sequence>
<dbReference type="NCBIfam" id="NF033516">
    <property type="entry name" value="transpos_IS3"/>
    <property type="match status" value="1"/>
</dbReference>
<dbReference type="Proteomes" id="UP001595823">
    <property type="component" value="Unassembled WGS sequence"/>
</dbReference>
<dbReference type="RefSeq" id="WP_380622690.1">
    <property type="nucleotide sequence ID" value="NZ_JBHSDK010000021.1"/>
</dbReference>
<dbReference type="Pfam" id="PF00665">
    <property type="entry name" value="rve"/>
    <property type="match status" value="1"/>
</dbReference>
<dbReference type="Pfam" id="PF13276">
    <property type="entry name" value="HTH_21"/>
    <property type="match status" value="1"/>
</dbReference>
<evidence type="ECO:0000256" key="1">
    <source>
        <dbReference type="ARBA" id="ARBA00002286"/>
    </source>
</evidence>
<dbReference type="InterPro" id="IPR001584">
    <property type="entry name" value="Integrase_cat-core"/>
</dbReference>
<dbReference type="SUPFAM" id="SSF53098">
    <property type="entry name" value="Ribonuclease H-like"/>
    <property type="match status" value="1"/>
</dbReference>
<accession>A0ABV8U0S4</accession>
<dbReference type="PROSITE" id="PS50994">
    <property type="entry name" value="INTEGRASE"/>
    <property type="match status" value="1"/>
</dbReference>
<organism evidence="3 4">
    <name type="scientific">Salininema proteolyticum</name>
    <dbReference type="NCBI Taxonomy" id="1607685"/>
    <lineage>
        <taxon>Bacteria</taxon>
        <taxon>Bacillati</taxon>
        <taxon>Actinomycetota</taxon>
        <taxon>Actinomycetes</taxon>
        <taxon>Glycomycetales</taxon>
        <taxon>Glycomycetaceae</taxon>
        <taxon>Salininema</taxon>
    </lineage>
</organism>
<dbReference type="InterPro" id="IPR050900">
    <property type="entry name" value="Transposase_IS3/IS150/IS904"/>
</dbReference>
<dbReference type="PANTHER" id="PTHR46889">
    <property type="entry name" value="TRANSPOSASE INSF FOR INSERTION SEQUENCE IS3B-RELATED"/>
    <property type="match status" value="1"/>
</dbReference>
<name>A0ABV8U0S4_9ACTN</name>
<comment type="caution">
    <text evidence="3">The sequence shown here is derived from an EMBL/GenBank/DDBJ whole genome shotgun (WGS) entry which is preliminary data.</text>
</comment>
<dbReference type="EMBL" id="JBHSDK010000021">
    <property type="protein sequence ID" value="MFC4336597.1"/>
    <property type="molecule type" value="Genomic_DNA"/>
</dbReference>
<dbReference type="InterPro" id="IPR025948">
    <property type="entry name" value="HTH-like_dom"/>
</dbReference>
<dbReference type="InterPro" id="IPR012337">
    <property type="entry name" value="RNaseH-like_sf"/>
</dbReference>
<protein>
    <submittedName>
        <fullName evidence="3">IS3 family transposase</fullName>
    </submittedName>
</protein>
<keyword evidence="4" id="KW-1185">Reference proteome</keyword>
<proteinExistence type="predicted"/>
<evidence type="ECO:0000259" key="2">
    <source>
        <dbReference type="PROSITE" id="PS50994"/>
    </source>
</evidence>